<keyword evidence="9" id="KW-0547">Nucleotide-binding</keyword>
<dbReference type="SUPFAM" id="SSF55874">
    <property type="entry name" value="ATPase domain of HSP90 chaperone/DNA topoisomerase II/histidine kinase"/>
    <property type="match status" value="1"/>
</dbReference>
<dbReference type="PANTHER" id="PTHR43711:SF26">
    <property type="entry name" value="SENSOR HISTIDINE KINASE RCSC"/>
    <property type="match status" value="1"/>
</dbReference>
<dbReference type="Gene3D" id="3.30.565.10">
    <property type="entry name" value="Histidine kinase-like ATPase, C-terminal domain"/>
    <property type="match status" value="1"/>
</dbReference>
<comment type="catalytic activity">
    <reaction evidence="1">
        <text>ATP + protein L-histidine = ADP + protein N-phospho-L-histidine.</text>
        <dbReference type="EC" id="2.7.13.3"/>
    </reaction>
</comment>
<evidence type="ECO:0000313" key="9">
    <source>
        <dbReference type="EMBL" id="MFD0750012.1"/>
    </source>
</evidence>
<dbReference type="PRINTS" id="PR00344">
    <property type="entry name" value="BCTRLSENSOR"/>
</dbReference>
<dbReference type="InterPro" id="IPR003661">
    <property type="entry name" value="HisK_dim/P_dom"/>
</dbReference>
<feature type="transmembrane region" description="Helical" evidence="7">
    <location>
        <begin position="34"/>
        <end position="55"/>
    </location>
</feature>
<dbReference type="RefSeq" id="WP_377098884.1">
    <property type="nucleotide sequence ID" value="NZ_JBHTHU010000005.1"/>
</dbReference>
<evidence type="ECO:0000256" key="2">
    <source>
        <dbReference type="ARBA" id="ARBA00012438"/>
    </source>
</evidence>
<name>A0ABW2YXA2_9SPHI</name>
<reference evidence="10" key="1">
    <citation type="journal article" date="2019" name="Int. J. Syst. Evol. Microbiol.">
        <title>The Global Catalogue of Microorganisms (GCM) 10K type strain sequencing project: providing services to taxonomists for standard genome sequencing and annotation.</title>
        <authorList>
            <consortium name="The Broad Institute Genomics Platform"/>
            <consortium name="The Broad Institute Genome Sequencing Center for Infectious Disease"/>
            <person name="Wu L."/>
            <person name="Ma J."/>
        </authorList>
    </citation>
    <scope>NUCLEOTIDE SEQUENCE [LARGE SCALE GENOMIC DNA]</scope>
    <source>
        <strain evidence="10">CCUG 63418</strain>
    </source>
</reference>
<keyword evidence="7" id="KW-0812">Transmembrane</keyword>
<keyword evidence="4" id="KW-0808">Transferase</keyword>
<keyword evidence="7" id="KW-0472">Membrane</keyword>
<evidence type="ECO:0000256" key="1">
    <source>
        <dbReference type="ARBA" id="ARBA00000085"/>
    </source>
</evidence>
<proteinExistence type="predicted"/>
<dbReference type="CDD" id="cd00082">
    <property type="entry name" value="HisKA"/>
    <property type="match status" value="1"/>
</dbReference>
<dbReference type="Pfam" id="PF00512">
    <property type="entry name" value="HisKA"/>
    <property type="match status" value="1"/>
</dbReference>
<feature type="transmembrane region" description="Helical" evidence="7">
    <location>
        <begin position="126"/>
        <end position="144"/>
    </location>
</feature>
<feature type="transmembrane region" description="Helical" evidence="7">
    <location>
        <begin position="149"/>
        <end position="167"/>
    </location>
</feature>
<dbReference type="InterPro" id="IPR050736">
    <property type="entry name" value="Sensor_HK_Regulatory"/>
</dbReference>
<evidence type="ECO:0000256" key="7">
    <source>
        <dbReference type="SAM" id="Phobius"/>
    </source>
</evidence>
<keyword evidence="7" id="KW-1133">Transmembrane helix</keyword>
<sequence>MDTHYFRSLPGRYRAAFRNYYTLQNLLSIRNSSIAFLLINVLLRILIWVLPVNITKAQNFPEVTFTNWLYIVVTPVFFLISELLLRRIKKTKKAGAGMIVFVFIFSFYLIMAGMYSAFIATSDPRNALTIYLIALCVISVMCVFEYDEVIAMIILIEIVYTALLFVAHTDATSMLYDQLISIILLAGFYLISRYFYSYKASYYLQIIEIRNKNIEIEKAAVFKNQVLGMVAHDLRNPIAAVESLAMMMEFDDELSEDTLDSVGMIKASCVKARSIISDLLEAAKNENLSNIELHKTELNQWLRGIIDMWKIQKDLKNNIVLKSSGSPIHAGINNEKFQRVLDNLISNAMKFSKEKDNIELHLEQKGNRVTIKVKDHGLGIPADMLPHIFERFSKAGRTGLKGEQSTGLGLSIVKQIIESHKGTIKVESEEGKGTTFVIELPVV</sequence>
<accession>A0ABW2YXA2</accession>
<dbReference type="SMART" id="SM00387">
    <property type="entry name" value="HATPase_c"/>
    <property type="match status" value="1"/>
</dbReference>
<dbReference type="SMART" id="SM00388">
    <property type="entry name" value="HisKA"/>
    <property type="match status" value="1"/>
</dbReference>
<feature type="transmembrane region" description="Helical" evidence="7">
    <location>
        <begin position="67"/>
        <end position="85"/>
    </location>
</feature>
<dbReference type="GO" id="GO:0005524">
    <property type="term" value="F:ATP binding"/>
    <property type="evidence" value="ECO:0007669"/>
    <property type="project" value="UniProtKB-KW"/>
</dbReference>
<dbReference type="Pfam" id="PF02518">
    <property type="entry name" value="HATPase_c"/>
    <property type="match status" value="1"/>
</dbReference>
<dbReference type="Gene3D" id="1.10.287.130">
    <property type="match status" value="1"/>
</dbReference>
<evidence type="ECO:0000256" key="5">
    <source>
        <dbReference type="ARBA" id="ARBA00022777"/>
    </source>
</evidence>
<keyword evidence="9" id="KW-0067">ATP-binding</keyword>
<dbReference type="CDD" id="cd00075">
    <property type="entry name" value="HATPase"/>
    <property type="match status" value="1"/>
</dbReference>
<evidence type="ECO:0000256" key="3">
    <source>
        <dbReference type="ARBA" id="ARBA00022553"/>
    </source>
</evidence>
<dbReference type="PROSITE" id="PS50109">
    <property type="entry name" value="HIS_KIN"/>
    <property type="match status" value="1"/>
</dbReference>
<feature type="domain" description="Histidine kinase" evidence="8">
    <location>
        <begin position="229"/>
        <end position="443"/>
    </location>
</feature>
<keyword evidence="10" id="KW-1185">Reference proteome</keyword>
<keyword evidence="5" id="KW-0418">Kinase</keyword>
<feature type="transmembrane region" description="Helical" evidence="7">
    <location>
        <begin position="179"/>
        <end position="196"/>
    </location>
</feature>
<dbReference type="InterPro" id="IPR005467">
    <property type="entry name" value="His_kinase_dom"/>
</dbReference>
<evidence type="ECO:0000256" key="6">
    <source>
        <dbReference type="ARBA" id="ARBA00023012"/>
    </source>
</evidence>
<comment type="caution">
    <text evidence="9">The sequence shown here is derived from an EMBL/GenBank/DDBJ whole genome shotgun (WGS) entry which is preliminary data.</text>
</comment>
<dbReference type="InterPro" id="IPR003594">
    <property type="entry name" value="HATPase_dom"/>
</dbReference>
<dbReference type="PANTHER" id="PTHR43711">
    <property type="entry name" value="TWO-COMPONENT HISTIDINE KINASE"/>
    <property type="match status" value="1"/>
</dbReference>
<feature type="transmembrane region" description="Helical" evidence="7">
    <location>
        <begin position="97"/>
        <end position="120"/>
    </location>
</feature>
<keyword evidence="3" id="KW-0597">Phosphoprotein</keyword>
<dbReference type="Proteomes" id="UP001596958">
    <property type="component" value="Unassembled WGS sequence"/>
</dbReference>
<dbReference type="InterPro" id="IPR036890">
    <property type="entry name" value="HATPase_C_sf"/>
</dbReference>
<evidence type="ECO:0000259" key="8">
    <source>
        <dbReference type="PROSITE" id="PS50109"/>
    </source>
</evidence>
<keyword evidence="6" id="KW-0902">Two-component regulatory system</keyword>
<evidence type="ECO:0000256" key="4">
    <source>
        <dbReference type="ARBA" id="ARBA00022679"/>
    </source>
</evidence>
<dbReference type="EMBL" id="JBHTHU010000005">
    <property type="protein sequence ID" value="MFD0750012.1"/>
    <property type="molecule type" value="Genomic_DNA"/>
</dbReference>
<dbReference type="InterPro" id="IPR004358">
    <property type="entry name" value="Sig_transdc_His_kin-like_C"/>
</dbReference>
<protein>
    <recommendedName>
        <fullName evidence="2">histidine kinase</fullName>
        <ecNumber evidence="2">2.7.13.3</ecNumber>
    </recommendedName>
</protein>
<dbReference type="InterPro" id="IPR036097">
    <property type="entry name" value="HisK_dim/P_sf"/>
</dbReference>
<dbReference type="EC" id="2.7.13.3" evidence="2"/>
<dbReference type="SUPFAM" id="SSF47384">
    <property type="entry name" value="Homodimeric domain of signal transducing histidine kinase"/>
    <property type="match status" value="1"/>
</dbReference>
<organism evidence="9 10">
    <name type="scientific">Mucilaginibacter calamicampi</name>
    <dbReference type="NCBI Taxonomy" id="1302352"/>
    <lineage>
        <taxon>Bacteria</taxon>
        <taxon>Pseudomonadati</taxon>
        <taxon>Bacteroidota</taxon>
        <taxon>Sphingobacteriia</taxon>
        <taxon>Sphingobacteriales</taxon>
        <taxon>Sphingobacteriaceae</taxon>
        <taxon>Mucilaginibacter</taxon>
    </lineage>
</organism>
<evidence type="ECO:0000313" key="10">
    <source>
        <dbReference type="Proteomes" id="UP001596958"/>
    </source>
</evidence>
<gene>
    <name evidence="9" type="ORF">ACFQZS_07655</name>
</gene>